<organism evidence="1 2">
    <name type="scientific">Melia azedarach</name>
    <name type="common">Chinaberry tree</name>
    <dbReference type="NCBI Taxonomy" id="155640"/>
    <lineage>
        <taxon>Eukaryota</taxon>
        <taxon>Viridiplantae</taxon>
        <taxon>Streptophyta</taxon>
        <taxon>Embryophyta</taxon>
        <taxon>Tracheophyta</taxon>
        <taxon>Spermatophyta</taxon>
        <taxon>Magnoliopsida</taxon>
        <taxon>eudicotyledons</taxon>
        <taxon>Gunneridae</taxon>
        <taxon>Pentapetalae</taxon>
        <taxon>rosids</taxon>
        <taxon>malvids</taxon>
        <taxon>Sapindales</taxon>
        <taxon>Meliaceae</taxon>
        <taxon>Melia</taxon>
    </lineage>
</organism>
<protein>
    <submittedName>
        <fullName evidence="1">Uncharacterized protein</fullName>
    </submittedName>
</protein>
<evidence type="ECO:0000313" key="1">
    <source>
        <dbReference type="EMBL" id="KAJ4727875.1"/>
    </source>
</evidence>
<keyword evidence="2" id="KW-1185">Reference proteome</keyword>
<dbReference type="EMBL" id="CM051394">
    <property type="protein sequence ID" value="KAJ4727875.1"/>
    <property type="molecule type" value="Genomic_DNA"/>
</dbReference>
<accession>A0ACC1YZ42</accession>
<evidence type="ECO:0000313" key="2">
    <source>
        <dbReference type="Proteomes" id="UP001164539"/>
    </source>
</evidence>
<dbReference type="Proteomes" id="UP001164539">
    <property type="component" value="Chromosome 1"/>
</dbReference>
<proteinExistence type="predicted"/>
<gene>
    <name evidence="1" type="ORF">OWV82_000907</name>
</gene>
<name>A0ACC1YZ42_MELAZ</name>
<reference evidence="1 2" key="1">
    <citation type="journal article" date="2023" name="Science">
        <title>Complex scaffold remodeling in plant triterpene biosynthesis.</title>
        <authorList>
            <person name="De La Pena R."/>
            <person name="Hodgson H."/>
            <person name="Liu J.C."/>
            <person name="Stephenson M.J."/>
            <person name="Martin A.C."/>
            <person name="Owen C."/>
            <person name="Harkess A."/>
            <person name="Leebens-Mack J."/>
            <person name="Jimenez L.E."/>
            <person name="Osbourn A."/>
            <person name="Sattely E.S."/>
        </authorList>
    </citation>
    <scope>NUCLEOTIDE SEQUENCE [LARGE SCALE GENOMIC DNA]</scope>
    <source>
        <strain evidence="2">cv. JPN11</strain>
        <tissue evidence="1">Leaf</tissue>
    </source>
</reference>
<sequence>MLQNQMKSFFLFTAKKSLKGKLIRLKITPCCMKKDDVVVVVGAFEKAPVLRFLNPSPPPKSSGFRCSCMPESKNTSSKMFLTLAFFLNPSPPPKSSGFRCSCMPESKNTSSKMFLTLAFFKVWAEEYGWILEAGSNLNGTVELIIKFWNFMVSVSSFSVETISKGKEFEEEAENGGAE</sequence>
<comment type="caution">
    <text evidence="1">The sequence shown here is derived from an EMBL/GenBank/DDBJ whole genome shotgun (WGS) entry which is preliminary data.</text>
</comment>